<name>A0AA35Z0Y8_LACSI</name>
<organism evidence="2 3">
    <name type="scientific">Lactuca saligna</name>
    <name type="common">Willowleaf lettuce</name>
    <dbReference type="NCBI Taxonomy" id="75948"/>
    <lineage>
        <taxon>Eukaryota</taxon>
        <taxon>Viridiplantae</taxon>
        <taxon>Streptophyta</taxon>
        <taxon>Embryophyta</taxon>
        <taxon>Tracheophyta</taxon>
        <taxon>Spermatophyta</taxon>
        <taxon>Magnoliopsida</taxon>
        <taxon>eudicotyledons</taxon>
        <taxon>Gunneridae</taxon>
        <taxon>Pentapetalae</taxon>
        <taxon>asterids</taxon>
        <taxon>campanulids</taxon>
        <taxon>Asterales</taxon>
        <taxon>Asteraceae</taxon>
        <taxon>Cichorioideae</taxon>
        <taxon>Cichorieae</taxon>
        <taxon>Lactucinae</taxon>
        <taxon>Lactuca</taxon>
    </lineage>
</organism>
<accession>A0AA35Z0Y8</accession>
<feature type="region of interest" description="Disordered" evidence="1">
    <location>
        <begin position="26"/>
        <end position="46"/>
    </location>
</feature>
<dbReference type="Proteomes" id="UP001177003">
    <property type="component" value="Chromosome 5"/>
</dbReference>
<dbReference type="AlphaFoldDB" id="A0AA35Z0Y8"/>
<protein>
    <submittedName>
        <fullName evidence="2">Uncharacterized protein</fullName>
    </submittedName>
</protein>
<reference evidence="2" key="1">
    <citation type="submission" date="2023-04" db="EMBL/GenBank/DDBJ databases">
        <authorList>
            <person name="Vijverberg K."/>
            <person name="Xiong W."/>
            <person name="Schranz E."/>
        </authorList>
    </citation>
    <scope>NUCLEOTIDE SEQUENCE</scope>
</reference>
<keyword evidence="3" id="KW-1185">Reference proteome</keyword>
<evidence type="ECO:0000313" key="2">
    <source>
        <dbReference type="EMBL" id="CAI9283925.1"/>
    </source>
</evidence>
<sequence length="110" mass="11961">MAGDIPVTSGETEKRLLRLIQSLNGGHNSMQKEHASDRTPVSQTPSSSAFETVATYIANLWSPTTSTVPQIAIVTRTPQIITTQQTKICASQQQSFPHVFGTGTWIPHTI</sequence>
<evidence type="ECO:0000256" key="1">
    <source>
        <dbReference type="SAM" id="MobiDB-lite"/>
    </source>
</evidence>
<gene>
    <name evidence="2" type="ORF">LSALG_LOCUS23492</name>
</gene>
<evidence type="ECO:0000313" key="3">
    <source>
        <dbReference type="Proteomes" id="UP001177003"/>
    </source>
</evidence>
<dbReference type="EMBL" id="OX465081">
    <property type="protein sequence ID" value="CAI9283925.1"/>
    <property type="molecule type" value="Genomic_DNA"/>
</dbReference>
<proteinExistence type="predicted"/>